<dbReference type="SUPFAM" id="SSF53335">
    <property type="entry name" value="S-adenosyl-L-methionine-dependent methyltransferases"/>
    <property type="match status" value="1"/>
</dbReference>
<dbReference type="InterPro" id="IPR002903">
    <property type="entry name" value="RsmH"/>
</dbReference>
<proteinExistence type="inferred from homology"/>
<dbReference type="EMBL" id="PFAJ01000013">
    <property type="protein sequence ID" value="PIR97514.1"/>
    <property type="molecule type" value="Genomic_DNA"/>
</dbReference>
<evidence type="ECO:0000313" key="8">
    <source>
        <dbReference type="Proteomes" id="UP000230557"/>
    </source>
</evidence>
<keyword evidence="2 6" id="KW-0698">rRNA processing</keyword>
<accession>A0A2H0VEG2</accession>
<evidence type="ECO:0000256" key="2">
    <source>
        <dbReference type="ARBA" id="ARBA00022552"/>
    </source>
</evidence>
<dbReference type="PANTHER" id="PTHR11265">
    <property type="entry name" value="S-ADENOSYL-METHYLTRANSFERASE MRAW"/>
    <property type="match status" value="1"/>
</dbReference>
<dbReference type="GO" id="GO:0005737">
    <property type="term" value="C:cytoplasm"/>
    <property type="evidence" value="ECO:0007669"/>
    <property type="project" value="UniProtKB-SubCell"/>
</dbReference>
<comment type="subcellular location">
    <subcellularLocation>
        <location evidence="6">Cytoplasm</location>
    </subcellularLocation>
</comment>
<comment type="caution">
    <text evidence="6">Lacks conserved residue(s) required for the propagation of feature annotation.</text>
</comment>
<feature type="binding site" evidence="6">
    <location>
        <position position="51"/>
    </location>
    <ligand>
        <name>S-adenosyl-L-methionine</name>
        <dbReference type="ChEBI" id="CHEBI:59789"/>
    </ligand>
</feature>
<keyword evidence="5 6" id="KW-0949">S-adenosyl-L-methionine</keyword>
<reference evidence="8" key="1">
    <citation type="submission" date="2017-09" db="EMBL/GenBank/DDBJ databases">
        <title>Depth-based differentiation of microbial function through sediment-hosted aquifers and enrichment of novel symbionts in the deep terrestrial subsurface.</title>
        <authorList>
            <person name="Probst A.J."/>
            <person name="Ladd B."/>
            <person name="Jarett J.K."/>
            <person name="Geller-Mcgrath D.E."/>
            <person name="Sieber C.M.K."/>
            <person name="Emerson J.B."/>
            <person name="Anantharaman K."/>
            <person name="Thomas B.C."/>
            <person name="Malmstrom R."/>
            <person name="Stieglmeier M."/>
            <person name="Klingl A."/>
            <person name="Woyke T."/>
            <person name="Ryan C.M."/>
            <person name="Banfield J.F."/>
        </authorList>
    </citation>
    <scope>NUCLEOTIDE SEQUENCE [LARGE SCALE GENOMIC DNA]</scope>
</reference>
<dbReference type="InterPro" id="IPR029063">
    <property type="entry name" value="SAM-dependent_MTases_sf"/>
</dbReference>
<dbReference type="Gene3D" id="1.10.150.170">
    <property type="entry name" value="Putative methyltransferase TM0872, insert domain"/>
    <property type="match status" value="1"/>
</dbReference>
<evidence type="ECO:0000256" key="3">
    <source>
        <dbReference type="ARBA" id="ARBA00022603"/>
    </source>
</evidence>
<evidence type="ECO:0000313" key="7">
    <source>
        <dbReference type="EMBL" id="PIR97514.1"/>
    </source>
</evidence>
<keyword evidence="3 6" id="KW-0489">Methyltransferase</keyword>
<feature type="binding site" evidence="6">
    <location>
        <position position="79"/>
    </location>
    <ligand>
        <name>S-adenosyl-L-methionine</name>
        <dbReference type="ChEBI" id="CHEBI:59789"/>
    </ligand>
</feature>
<evidence type="ECO:0000256" key="6">
    <source>
        <dbReference type="HAMAP-Rule" id="MF_01007"/>
    </source>
</evidence>
<keyword evidence="6" id="KW-0963">Cytoplasm</keyword>
<evidence type="ECO:0000256" key="5">
    <source>
        <dbReference type="ARBA" id="ARBA00022691"/>
    </source>
</evidence>
<dbReference type="HAMAP" id="MF_01007">
    <property type="entry name" value="16SrRNA_methyltr_H"/>
    <property type="match status" value="1"/>
</dbReference>
<dbReference type="GO" id="GO:0071424">
    <property type="term" value="F:rRNA (cytosine-N4-)-methyltransferase activity"/>
    <property type="evidence" value="ECO:0007669"/>
    <property type="project" value="UniProtKB-UniRule"/>
</dbReference>
<dbReference type="GO" id="GO:0070475">
    <property type="term" value="P:rRNA base methylation"/>
    <property type="evidence" value="ECO:0007669"/>
    <property type="project" value="UniProtKB-UniRule"/>
</dbReference>
<dbReference type="Gene3D" id="3.40.50.150">
    <property type="entry name" value="Vaccinia Virus protein VP39"/>
    <property type="match status" value="1"/>
</dbReference>
<evidence type="ECO:0000256" key="1">
    <source>
        <dbReference type="ARBA" id="ARBA00010396"/>
    </source>
</evidence>
<dbReference type="CDD" id="cd02440">
    <property type="entry name" value="AdoMet_MTases"/>
    <property type="match status" value="1"/>
</dbReference>
<sequence>MIHISVLLKETIDFLNPKPGGKFIDATFGAGGHSKRLIEKVQPGGEVLGIDANLSAVGDFRIKNKELRIRGLKLVHGNFRDIGELAKQNGFEQVDGILFDLGLSSDMLDNAQRGFSFQKNGPLDMRFDQTQKITAEYILKNYEDKRLVKIFKEYGEEKFSKKIAKAIVVTRKQTPLTTTEELLDIIKRSLPARFRHKAGDSARRIFQALRIEVNQELESLEKVLPQTLDLLKSKGRLVVISFHSLEDRMVKQFFKNQANPCVCPPDFPECVCGKISTLKIVTKKPVIVSEKEALENSRSLPAKLRAAEKV</sequence>
<feature type="binding site" evidence="6">
    <location>
        <position position="100"/>
    </location>
    <ligand>
        <name>S-adenosyl-L-methionine</name>
        <dbReference type="ChEBI" id="CHEBI:59789"/>
    </ligand>
</feature>
<dbReference type="AlphaFoldDB" id="A0A2H0VEG2"/>
<evidence type="ECO:0000256" key="4">
    <source>
        <dbReference type="ARBA" id="ARBA00022679"/>
    </source>
</evidence>
<name>A0A2H0VEG2_9BACT</name>
<protein>
    <recommendedName>
        <fullName evidence="6">Ribosomal RNA small subunit methyltransferase H</fullName>
        <ecNumber evidence="6">2.1.1.199</ecNumber>
    </recommendedName>
    <alternativeName>
        <fullName evidence="6">16S rRNA m(4)C1402 methyltransferase</fullName>
    </alternativeName>
    <alternativeName>
        <fullName evidence="6">rRNA (cytosine-N(4)-)-methyltransferase RsmH</fullName>
    </alternativeName>
</protein>
<gene>
    <name evidence="6" type="primary">rsmH</name>
    <name evidence="7" type="ORF">COT91_00995</name>
</gene>
<dbReference type="EC" id="2.1.1.199" evidence="6"/>
<comment type="function">
    <text evidence="6">Specifically methylates the N4 position of cytidine in position 1402 (C1402) of 16S rRNA.</text>
</comment>
<dbReference type="Proteomes" id="UP000230557">
    <property type="component" value="Unassembled WGS sequence"/>
</dbReference>
<dbReference type="Pfam" id="PF01795">
    <property type="entry name" value="Methyltransf_5"/>
    <property type="match status" value="1"/>
</dbReference>
<feature type="binding site" evidence="6">
    <location>
        <begin position="31"/>
        <end position="33"/>
    </location>
    <ligand>
        <name>S-adenosyl-L-methionine</name>
        <dbReference type="ChEBI" id="CHEBI:59789"/>
    </ligand>
</feature>
<dbReference type="PIRSF" id="PIRSF004486">
    <property type="entry name" value="MraW"/>
    <property type="match status" value="1"/>
</dbReference>
<comment type="caution">
    <text evidence="7">The sequence shown here is derived from an EMBL/GenBank/DDBJ whole genome shotgun (WGS) entry which is preliminary data.</text>
</comment>
<dbReference type="SUPFAM" id="SSF81799">
    <property type="entry name" value="Putative methyltransferase TM0872, insert domain"/>
    <property type="match status" value="1"/>
</dbReference>
<comment type="catalytic activity">
    <reaction evidence="6">
        <text>cytidine(1402) in 16S rRNA + S-adenosyl-L-methionine = N(4)-methylcytidine(1402) in 16S rRNA + S-adenosyl-L-homocysteine + H(+)</text>
        <dbReference type="Rhea" id="RHEA:42928"/>
        <dbReference type="Rhea" id="RHEA-COMP:10286"/>
        <dbReference type="Rhea" id="RHEA-COMP:10287"/>
        <dbReference type="ChEBI" id="CHEBI:15378"/>
        <dbReference type="ChEBI" id="CHEBI:57856"/>
        <dbReference type="ChEBI" id="CHEBI:59789"/>
        <dbReference type="ChEBI" id="CHEBI:74506"/>
        <dbReference type="ChEBI" id="CHEBI:82748"/>
        <dbReference type="EC" id="2.1.1.199"/>
    </reaction>
</comment>
<dbReference type="NCBIfam" id="TIGR00006">
    <property type="entry name" value="16S rRNA (cytosine(1402)-N(4))-methyltransferase RsmH"/>
    <property type="match status" value="1"/>
</dbReference>
<keyword evidence="4 6" id="KW-0808">Transferase</keyword>
<dbReference type="InterPro" id="IPR023397">
    <property type="entry name" value="SAM-dep_MeTrfase_MraW_recog"/>
</dbReference>
<organism evidence="7 8">
    <name type="scientific">Candidatus Doudnabacteria bacterium CG10_big_fil_rev_8_21_14_0_10_41_10</name>
    <dbReference type="NCBI Taxonomy" id="1974551"/>
    <lineage>
        <taxon>Bacteria</taxon>
        <taxon>Candidatus Doudnaibacteriota</taxon>
    </lineage>
</organism>
<comment type="similarity">
    <text evidence="1 6">Belongs to the methyltransferase superfamily. RsmH family.</text>
</comment>
<dbReference type="PANTHER" id="PTHR11265:SF0">
    <property type="entry name" value="12S RRNA N4-METHYLCYTIDINE METHYLTRANSFERASE"/>
    <property type="match status" value="1"/>
</dbReference>